<dbReference type="InterPro" id="IPR044924">
    <property type="entry name" value="HAD-SF_hydro_IA_REG-2-like_cap"/>
</dbReference>
<dbReference type="Proteomes" id="UP000094527">
    <property type="component" value="Unassembled WGS sequence"/>
</dbReference>
<dbReference type="NCBIfam" id="TIGR01549">
    <property type="entry name" value="HAD-SF-IA-v1"/>
    <property type="match status" value="1"/>
</dbReference>
<dbReference type="InterPro" id="IPR011949">
    <property type="entry name" value="HAD-SF_hydro_IA_REG-2-like"/>
</dbReference>
<dbReference type="NCBIfam" id="TIGR02252">
    <property type="entry name" value="DREG-2"/>
    <property type="match status" value="1"/>
</dbReference>
<dbReference type="OrthoDB" id="444127at2759"/>
<dbReference type="Gene3D" id="1.10.150.720">
    <property type="entry name" value="Haloacid dehalogenase-like hydrolase"/>
    <property type="match status" value="1"/>
</dbReference>
<dbReference type="SFLD" id="SFLDG01129">
    <property type="entry name" value="C1.5:_HAD__Beta-PGM__Phosphata"/>
    <property type="match status" value="1"/>
</dbReference>
<organism evidence="1 2">
    <name type="scientific">Orchesella cincta</name>
    <name type="common">Springtail</name>
    <name type="synonym">Podura cincta</name>
    <dbReference type="NCBI Taxonomy" id="48709"/>
    <lineage>
        <taxon>Eukaryota</taxon>
        <taxon>Metazoa</taxon>
        <taxon>Ecdysozoa</taxon>
        <taxon>Arthropoda</taxon>
        <taxon>Hexapoda</taxon>
        <taxon>Collembola</taxon>
        <taxon>Entomobryomorpha</taxon>
        <taxon>Entomobryoidea</taxon>
        <taxon>Orchesellidae</taxon>
        <taxon>Orchesellinae</taxon>
        <taxon>Orchesella</taxon>
    </lineage>
</organism>
<dbReference type="InterPro" id="IPR023214">
    <property type="entry name" value="HAD_sf"/>
</dbReference>
<dbReference type="Pfam" id="PF00702">
    <property type="entry name" value="Hydrolase"/>
    <property type="match status" value="1"/>
</dbReference>
<dbReference type="PANTHER" id="PTHR46191:SF2">
    <property type="entry name" value="HALOACID DEHALOGENASE-LIKE HYDROLASE DOMAIN-CONTAINING PROTEIN 3"/>
    <property type="match status" value="1"/>
</dbReference>
<proteinExistence type="predicted"/>
<accession>A0A1D2MM43</accession>
<dbReference type="InterPro" id="IPR006439">
    <property type="entry name" value="HAD-SF_hydro_IA"/>
</dbReference>
<dbReference type="InterPro" id="IPR051828">
    <property type="entry name" value="HAD-like_hydrolase_domain"/>
</dbReference>
<feature type="non-terminal residue" evidence="1">
    <location>
        <position position="296"/>
    </location>
</feature>
<evidence type="ECO:0008006" key="3">
    <source>
        <dbReference type="Google" id="ProtNLM"/>
    </source>
</evidence>
<name>A0A1D2MM43_ORCCI</name>
<evidence type="ECO:0000313" key="2">
    <source>
        <dbReference type="Proteomes" id="UP000094527"/>
    </source>
</evidence>
<dbReference type="GO" id="GO:0005634">
    <property type="term" value="C:nucleus"/>
    <property type="evidence" value="ECO:0007669"/>
    <property type="project" value="TreeGrafter"/>
</dbReference>
<dbReference type="SFLD" id="SFLDS00003">
    <property type="entry name" value="Haloacid_Dehalogenase"/>
    <property type="match status" value="1"/>
</dbReference>
<dbReference type="InterPro" id="IPR036412">
    <property type="entry name" value="HAD-like_sf"/>
</dbReference>
<protein>
    <recommendedName>
        <fullName evidence="3">Rhythmically expressed gene 2 protein</fullName>
    </recommendedName>
</protein>
<gene>
    <name evidence="1" type="ORF">Ocin01_12602</name>
</gene>
<dbReference type="PANTHER" id="PTHR46191">
    <property type="match status" value="1"/>
</dbReference>
<dbReference type="AlphaFoldDB" id="A0A1D2MM43"/>
<comment type="caution">
    <text evidence="1">The sequence shown here is derived from an EMBL/GenBank/DDBJ whole genome shotgun (WGS) entry which is preliminary data.</text>
</comment>
<dbReference type="SUPFAM" id="SSF56784">
    <property type="entry name" value="HAD-like"/>
    <property type="match status" value="1"/>
</dbReference>
<reference evidence="1 2" key="1">
    <citation type="journal article" date="2016" name="Genome Biol. Evol.">
        <title>Gene Family Evolution Reflects Adaptation to Soil Environmental Stressors in the Genome of the Collembolan Orchesella cincta.</title>
        <authorList>
            <person name="Faddeeva-Vakhrusheva A."/>
            <person name="Derks M.F."/>
            <person name="Anvar S.Y."/>
            <person name="Agamennone V."/>
            <person name="Suring W."/>
            <person name="Smit S."/>
            <person name="van Straalen N.M."/>
            <person name="Roelofs D."/>
        </authorList>
    </citation>
    <scope>NUCLEOTIDE SEQUENCE [LARGE SCALE GENOMIC DNA]</scope>
    <source>
        <tissue evidence="1">Mixed pool</tissue>
    </source>
</reference>
<evidence type="ECO:0000313" key="1">
    <source>
        <dbReference type="EMBL" id="ODM94073.1"/>
    </source>
</evidence>
<dbReference type="OMA" id="GARSANW"/>
<keyword evidence="2" id="KW-1185">Reference proteome</keyword>
<dbReference type="EMBL" id="LJIJ01000865">
    <property type="protein sequence ID" value="ODM94073.1"/>
    <property type="molecule type" value="Genomic_DNA"/>
</dbReference>
<dbReference type="Gene3D" id="3.40.50.1000">
    <property type="entry name" value="HAD superfamily/HAD-like"/>
    <property type="match status" value="1"/>
</dbReference>
<sequence length="296" mass="33566">MISLRVHRVVQRVAAHSRNNFMCTSSSHLCSQSNSQSSSYSSRLDLENVKLITFDVTGTLLAFRKPPFDIYMDFGKKYGVTCERDLIKASFKAQWKQLNAEQPHYGKCWEAWWTEIVMRTFKEANAQGANDATLRKVASSLIEHFKTDECWMLTEGAKELMNALSNVKNNGVAIGIISNFDPRLHQLLKTFKMDSQFNPVILSHEHQVSKPSKGIFNLALASYPKTMSGMSIKPSEALHVGDNYELDYVGAVKAGWKSCLITPNLNINEIPETRRISQLPKIFEDLRAFHNFLADQ</sequence>
<dbReference type="STRING" id="48709.A0A1D2MM43"/>